<reference evidence="2" key="1">
    <citation type="submission" date="2023-08" db="EMBL/GenBank/DDBJ databases">
        <title>Chromosome-level Genome Assembly of mud carp (Cirrhinus molitorella).</title>
        <authorList>
            <person name="Liu H."/>
        </authorList>
    </citation>
    <scope>NUCLEOTIDE SEQUENCE</scope>
    <source>
        <strain evidence="2">Prfri</strain>
        <tissue evidence="2">Muscle</tissue>
    </source>
</reference>
<comment type="caution">
    <text evidence="2">The sequence shown here is derived from an EMBL/GenBank/DDBJ whole genome shotgun (WGS) entry which is preliminary data.</text>
</comment>
<protein>
    <submittedName>
        <fullName evidence="2">Uncharacterized protein</fullName>
    </submittedName>
</protein>
<proteinExistence type="predicted"/>
<evidence type="ECO:0000313" key="3">
    <source>
        <dbReference type="Proteomes" id="UP001187343"/>
    </source>
</evidence>
<dbReference type="Proteomes" id="UP001187343">
    <property type="component" value="Unassembled WGS sequence"/>
</dbReference>
<dbReference type="EMBL" id="JAUYZG010000023">
    <property type="protein sequence ID" value="KAK2871479.1"/>
    <property type="molecule type" value="Genomic_DNA"/>
</dbReference>
<accession>A0AA88TLH4</accession>
<feature type="region of interest" description="Disordered" evidence="1">
    <location>
        <begin position="63"/>
        <end position="90"/>
    </location>
</feature>
<sequence length="160" mass="17958">MLTANRFLSAPRPRAGVSESVLLTRLKVRQSKDTNETNANSSKPWFTRLSSSPEQRQCHFTVSPHLVLRPQPDGAQQDGLQMGGREKKRERAAGHTLLNPLRAALCFQPMYLNEERDTGLLPPLCSDSQGIWKSGRLTGKSPYDPNVIQDPIQIRRTDPQ</sequence>
<name>A0AA88TLH4_9TELE</name>
<evidence type="ECO:0000256" key="1">
    <source>
        <dbReference type="SAM" id="MobiDB-lite"/>
    </source>
</evidence>
<gene>
    <name evidence="2" type="ORF">Q8A67_024006</name>
</gene>
<dbReference type="AlphaFoldDB" id="A0AA88TLH4"/>
<keyword evidence="3" id="KW-1185">Reference proteome</keyword>
<organism evidence="2 3">
    <name type="scientific">Cirrhinus molitorella</name>
    <name type="common">mud carp</name>
    <dbReference type="NCBI Taxonomy" id="172907"/>
    <lineage>
        <taxon>Eukaryota</taxon>
        <taxon>Metazoa</taxon>
        <taxon>Chordata</taxon>
        <taxon>Craniata</taxon>
        <taxon>Vertebrata</taxon>
        <taxon>Euteleostomi</taxon>
        <taxon>Actinopterygii</taxon>
        <taxon>Neopterygii</taxon>
        <taxon>Teleostei</taxon>
        <taxon>Ostariophysi</taxon>
        <taxon>Cypriniformes</taxon>
        <taxon>Cyprinidae</taxon>
        <taxon>Labeoninae</taxon>
        <taxon>Labeonini</taxon>
        <taxon>Cirrhinus</taxon>
    </lineage>
</organism>
<evidence type="ECO:0000313" key="2">
    <source>
        <dbReference type="EMBL" id="KAK2871479.1"/>
    </source>
</evidence>